<feature type="compositionally biased region" description="Low complexity" evidence="1">
    <location>
        <begin position="449"/>
        <end position="468"/>
    </location>
</feature>
<sequence length="699" mass="76024">MDELDAFLARTKARTFDDRAAAISRAVLGARTSLISPLGRTRRVIDCTAISATGRRLDAVESIVRKHVAPLDSRLPTADGIRQARDFRARVESLVRSFCCASPSDHIKLLPSTRGAAASLYLIQTLRLDDRSAWTPGPRPIVFVSDMHTVDVVRWHASAARVVAIPPRPDGRSLDSDFLEREVRSAAVARAPLLVGWFSASVPALNGIAVDPTPAVRIMHQYGGFACVDYTGSTAFVAVDMSAPDAPDAAISAPSRLVGGAGAADVLITRSTLSSGTLPGGEPPDVHGASLVEAARCGMAVRVTQWLGPQDMAQRTHAVAEHVGGVLRAHPQIKLLGNTSCAPQVPVFALEVLAPQPSDEIGLVPRVLHPDFVATVLSDMFGIQTRVDLGSSALYLLLDPFTTDRDISAVLRAVSWVAWHGWRLLPYYRVHPTTEMWAVRFTPATMHALSSRTPPSPRLRLAPSSRGPTKLAPTAAVAPLDTDSDMDDARALRHATRLAHRVDLVVARCGFTMLAELHAGTARWYMHAADAAALVRAGRAVIPLLDRDETARSPATWARRNWRRARQAMRRALTMRSEVEMRDMEELEGSTWSPVSPDWAPAEEEEDYGRVVDSARVVDPIRMSIEWSAALVNSMDVSVVATAADDEDRTWAVEETVERKATWLLGSWESSADVPSQSAPSGGSPWVEREKEEMKNEKK</sequence>
<dbReference type="VEuPathDB" id="FungiDB:AMAG_15715"/>
<name>A0A0L0T9S9_ALLM3</name>
<feature type="region of interest" description="Disordered" evidence="1">
    <location>
        <begin position="668"/>
        <end position="699"/>
    </location>
</feature>
<dbReference type="Gene3D" id="3.40.640.10">
    <property type="entry name" value="Type I PLP-dependent aspartate aminotransferase-like (Major domain)"/>
    <property type="match status" value="1"/>
</dbReference>
<dbReference type="PANTHER" id="PTHR43686">
    <property type="entry name" value="SULFURTRANSFERASE-RELATED"/>
    <property type="match status" value="1"/>
</dbReference>
<dbReference type="Gene3D" id="3.90.1150.10">
    <property type="entry name" value="Aspartate Aminotransferase, domain 1"/>
    <property type="match status" value="1"/>
</dbReference>
<dbReference type="EMBL" id="GG745372">
    <property type="protein sequence ID" value="KNE71497.1"/>
    <property type="molecule type" value="Genomic_DNA"/>
</dbReference>
<reference evidence="2 3" key="1">
    <citation type="submission" date="2009-11" db="EMBL/GenBank/DDBJ databases">
        <title>Annotation of Allomyces macrogynus ATCC 38327.</title>
        <authorList>
            <consortium name="The Broad Institute Genome Sequencing Platform"/>
            <person name="Russ C."/>
            <person name="Cuomo C."/>
            <person name="Burger G."/>
            <person name="Gray M.W."/>
            <person name="Holland P.W.H."/>
            <person name="King N."/>
            <person name="Lang F.B.F."/>
            <person name="Roger A.J."/>
            <person name="Ruiz-Trillo I."/>
            <person name="Young S.K."/>
            <person name="Zeng Q."/>
            <person name="Gargeya S."/>
            <person name="Fitzgerald M."/>
            <person name="Haas B."/>
            <person name="Abouelleil A."/>
            <person name="Alvarado L."/>
            <person name="Arachchi H.M."/>
            <person name="Berlin A."/>
            <person name="Chapman S.B."/>
            <person name="Gearin G."/>
            <person name="Goldberg J."/>
            <person name="Griggs A."/>
            <person name="Gujja S."/>
            <person name="Hansen M."/>
            <person name="Heiman D."/>
            <person name="Howarth C."/>
            <person name="Larimer J."/>
            <person name="Lui A."/>
            <person name="MacDonald P.J.P."/>
            <person name="McCowen C."/>
            <person name="Montmayeur A."/>
            <person name="Murphy C."/>
            <person name="Neiman D."/>
            <person name="Pearson M."/>
            <person name="Priest M."/>
            <person name="Roberts A."/>
            <person name="Saif S."/>
            <person name="Shea T."/>
            <person name="Sisk P."/>
            <person name="Stolte C."/>
            <person name="Sykes S."/>
            <person name="Wortman J."/>
            <person name="Nusbaum C."/>
            <person name="Birren B."/>
        </authorList>
    </citation>
    <scope>NUCLEOTIDE SEQUENCE [LARGE SCALE GENOMIC DNA]</scope>
    <source>
        <strain evidence="2 3">ATCC 38327</strain>
    </source>
</reference>
<feature type="region of interest" description="Disordered" evidence="1">
    <location>
        <begin position="449"/>
        <end position="473"/>
    </location>
</feature>
<dbReference type="InterPro" id="IPR015424">
    <property type="entry name" value="PyrdxlP-dep_Trfase"/>
</dbReference>
<evidence type="ECO:0008006" key="4">
    <source>
        <dbReference type="Google" id="ProtNLM"/>
    </source>
</evidence>
<dbReference type="PANTHER" id="PTHR43686:SF1">
    <property type="entry name" value="AMINOTRAN_5 DOMAIN-CONTAINING PROTEIN"/>
    <property type="match status" value="1"/>
</dbReference>
<dbReference type="AlphaFoldDB" id="A0A0L0T9S9"/>
<protein>
    <recommendedName>
        <fullName evidence="4">Aminotransferase class V domain-containing protein</fullName>
    </recommendedName>
</protein>
<evidence type="ECO:0000313" key="2">
    <source>
        <dbReference type="EMBL" id="KNE71497.1"/>
    </source>
</evidence>
<feature type="compositionally biased region" description="Polar residues" evidence="1">
    <location>
        <begin position="668"/>
        <end position="681"/>
    </location>
</feature>
<accession>A0A0L0T9S9</accession>
<dbReference type="InterPro" id="IPR015422">
    <property type="entry name" value="PyrdxlP-dep_Trfase_small"/>
</dbReference>
<proteinExistence type="predicted"/>
<reference evidence="3" key="2">
    <citation type="submission" date="2009-11" db="EMBL/GenBank/DDBJ databases">
        <title>The Genome Sequence of Allomyces macrogynus strain ATCC 38327.</title>
        <authorList>
            <consortium name="The Broad Institute Genome Sequencing Platform"/>
            <person name="Russ C."/>
            <person name="Cuomo C."/>
            <person name="Shea T."/>
            <person name="Young S.K."/>
            <person name="Zeng Q."/>
            <person name="Koehrsen M."/>
            <person name="Haas B."/>
            <person name="Borodovsky M."/>
            <person name="Guigo R."/>
            <person name="Alvarado L."/>
            <person name="Berlin A."/>
            <person name="Borenstein D."/>
            <person name="Chen Z."/>
            <person name="Engels R."/>
            <person name="Freedman E."/>
            <person name="Gellesch M."/>
            <person name="Goldberg J."/>
            <person name="Griggs A."/>
            <person name="Gujja S."/>
            <person name="Heiman D."/>
            <person name="Hepburn T."/>
            <person name="Howarth C."/>
            <person name="Jen D."/>
            <person name="Larson L."/>
            <person name="Lewis B."/>
            <person name="Mehta T."/>
            <person name="Park D."/>
            <person name="Pearson M."/>
            <person name="Roberts A."/>
            <person name="Saif S."/>
            <person name="Shenoy N."/>
            <person name="Sisk P."/>
            <person name="Stolte C."/>
            <person name="Sykes S."/>
            <person name="Walk T."/>
            <person name="White J."/>
            <person name="Yandava C."/>
            <person name="Burger G."/>
            <person name="Gray M.W."/>
            <person name="Holland P.W.H."/>
            <person name="King N."/>
            <person name="Lang F.B.F."/>
            <person name="Roger A.J."/>
            <person name="Ruiz-Trillo I."/>
            <person name="Lander E."/>
            <person name="Nusbaum C."/>
        </authorList>
    </citation>
    <scope>NUCLEOTIDE SEQUENCE [LARGE SCALE GENOMIC DNA]</scope>
    <source>
        <strain evidence="3">ATCC 38327</strain>
    </source>
</reference>
<dbReference type="eggNOG" id="KOG2840">
    <property type="taxonomic scope" value="Eukaryota"/>
</dbReference>
<dbReference type="SUPFAM" id="SSF53383">
    <property type="entry name" value="PLP-dependent transferases"/>
    <property type="match status" value="1"/>
</dbReference>
<gene>
    <name evidence="2" type="ORF">AMAG_15715</name>
</gene>
<feature type="compositionally biased region" description="Basic and acidic residues" evidence="1">
    <location>
        <begin position="687"/>
        <end position="699"/>
    </location>
</feature>
<dbReference type="Proteomes" id="UP000054350">
    <property type="component" value="Unassembled WGS sequence"/>
</dbReference>
<dbReference type="InterPro" id="IPR015421">
    <property type="entry name" value="PyrdxlP-dep_Trfase_major"/>
</dbReference>
<feature type="region of interest" description="Disordered" evidence="1">
    <location>
        <begin position="586"/>
        <end position="606"/>
    </location>
</feature>
<evidence type="ECO:0000256" key="1">
    <source>
        <dbReference type="SAM" id="MobiDB-lite"/>
    </source>
</evidence>
<evidence type="ECO:0000313" key="3">
    <source>
        <dbReference type="Proteomes" id="UP000054350"/>
    </source>
</evidence>
<dbReference type="OrthoDB" id="420046at2759"/>
<organism evidence="2 3">
    <name type="scientific">Allomyces macrogynus (strain ATCC 38327)</name>
    <name type="common">Allomyces javanicus var. macrogynus</name>
    <dbReference type="NCBI Taxonomy" id="578462"/>
    <lineage>
        <taxon>Eukaryota</taxon>
        <taxon>Fungi</taxon>
        <taxon>Fungi incertae sedis</taxon>
        <taxon>Blastocladiomycota</taxon>
        <taxon>Blastocladiomycetes</taxon>
        <taxon>Blastocladiales</taxon>
        <taxon>Blastocladiaceae</taxon>
        <taxon>Allomyces</taxon>
    </lineage>
</organism>
<keyword evidence="3" id="KW-1185">Reference proteome</keyword>
<dbReference type="STRING" id="578462.A0A0L0T9S9"/>